<dbReference type="Proteomes" id="UP000823821">
    <property type="component" value="Unassembled WGS sequence"/>
</dbReference>
<dbReference type="FunFam" id="3.50.80.10:FF:000001">
    <property type="entry name" value="D-aminoacyl-tRNA deacylase"/>
    <property type="match status" value="1"/>
</dbReference>
<dbReference type="InterPro" id="IPR003732">
    <property type="entry name" value="Daa-tRNA_deacyls_DTD"/>
</dbReference>
<comment type="caution">
    <text evidence="3">The sequence shown here is derived from an EMBL/GenBank/DDBJ whole genome shotgun (WGS) entry which is preliminary data.</text>
</comment>
<dbReference type="GO" id="GO:0051500">
    <property type="term" value="F:D-tyrosyl-tRNA(Tyr) deacylase activity"/>
    <property type="evidence" value="ECO:0007669"/>
    <property type="project" value="TreeGrafter"/>
</dbReference>
<evidence type="ECO:0000313" key="3">
    <source>
        <dbReference type="EMBL" id="HJA79321.1"/>
    </source>
</evidence>
<reference evidence="3" key="1">
    <citation type="journal article" date="2021" name="PeerJ">
        <title>Extensive microbial diversity within the chicken gut microbiome revealed by metagenomics and culture.</title>
        <authorList>
            <person name="Gilroy R."/>
            <person name="Ravi A."/>
            <person name="Getino M."/>
            <person name="Pursley I."/>
            <person name="Horton D.L."/>
            <person name="Alikhan N.F."/>
            <person name="Baker D."/>
            <person name="Gharbi K."/>
            <person name="Hall N."/>
            <person name="Watson M."/>
            <person name="Adriaenssens E.M."/>
            <person name="Foster-Nyarko E."/>
            <person name="Jarju S."/>
            <person name="Secka A."/>
            <person name="Antonio M."/>
            <person name="Oren A."/>
            <person name="Chaudhuri R.R."/>
            <person name="La Ragione R."/>
            <person name="Hildebrand F."/>
            <person name="Pallen M.J."/>
        </authorList>
    </citation>
    <scope>NUCLEOTIDE SEQUENCE</scope>
    <source>
        <strain evidence="3">5032</strain>
    </source>
</reference>
<dbReference type="Gene3D" id="3.50.80.10">
    <property type="entry name" value="D-tyrosyl-tRNA(Tyr) deacylase"/>
    <property type="match status" value="1"/>
</dbReference>
<dbReference type="SUPFAM" id="SSF69500">
    <property type="entry name" value="DTD-like"/>
    <property type="match status" value="1"/>
</dbReference>
<name>A0A9D2KSD4_9BACT</name>
<protein>
    <recommendedName>
        <fullName evidence="2">D-tyrosyl-tRNA(Tyr) deacylase</fullName>
    </recommendedName>
</protein>
<proteinExistence type="inferred from homology"/>
<dbReference type="Pfam" id="PF02580">
    <property type="entry name" value="Tyr_Deacylase"/>
    <property type="match status" value="1"/>
</dbReference>
<dbReference type="PANTHER" id="PTHR10472:SF5">
    <property type="entry name" value="D-AMINOACYL-TRNA DEACYLASE 1"/>
    <property type="match status" value="1"/>
</dbReference>
<accession>A0A9D2KSD4</accession>
<sequence>MRLCIQRVLEGSVSVDGQCVAAIGTGLVVLVGFGRGEEPAFAASAAFAGMARKLAELRVFPGEGPYEHKMHCNVVEAGGSVLLVPQFTLYADFRRGRRPDFAGAAAPDAARELFAAFVQRVDGLMPGNVHSGIFGADMRVSLCNWGPVTLWLDSAELFPTPV</sequence>
<dbReference type="InterPro" id="IPR023509">
    <property type="entry name" value="DTD-like_sf"/>
</dbReference>
<evidence type="ECO:0000313" key="4">
    <source>
        <dbReference type="Proteomes" id="UP000823821"/>
    </source>
</evidence>
<dbReference type="GO" id="GO:0005737">
    <property type="term" value="C:cytoplasm"/>
    <property type="evidence" value="ECO:0007669"/>
    <property type="project" value="InterPro"/>
</dbReference>
<dbReference type="AlphaFoldDB" id="A0A9D2KSD4"/>
<comment type="similarity">
    <text evidence="1">Belongs to the DTD family.</text>
</comment>
<organism evidence="3 4">
    <name type="scientific">Candidatus Desulfovibrio intestinavium</name>
    <dbReference type="NCBI Taxonomy" id="2838534"/>
    <lineage>
        <taxon>Bacteria</taxon>
        <taxon>Pseudomonadati</taxon>
        <taxon>Thermodesulfobacteriota</taxon>
        <taxon>Desulfovibrionia</taxon>
        <taxon>Desulfovibrionales</taxon>
        <taxon>Desulfovibrionaceae</taxon>
        <taxon>Desulfovibrio</taxon>
    </lineage>
</organism>
<dbReference type="PANTHER" id="PTHR10472">
    <property type="entry name" value="D-TYROSYL-TRNA TYR DEACYLASE"/>
    <property type="match status" value="1"/>
</dbReference>
<gene>
    <name evidence="3" type="primary">dtd</name>
    <name evidence="3" type="ORF">H9784_07135</name>
</gene>
<dbReference type="EMBL" id="DWZD01000040">
    <property type="protein sequence ID" value="HJA79321.1"/>
    <property type="molecule type" value="Genomic_DNA"/>
</dbReference>
<reference evidence="3" key="2">
    <citation type="submission" date="2021-04" db="EMBL/GenBank/DDBJ databases">
        <authorList>
            <person name="Gilroy R."/>
        </authorList>
    </citation>
    <scope>NUCLEOTIDE SEQUENCE</scope>
    <source>
        <strain evidence="3">5032</strain>
    </source>
</reference>
<evidence type="ECO:0000256" key="1">
    <source>
        <dbReference type="ARBA" id="ARBA00009673"/>
    </source>
</evidence>
<keyword evidence="3" id="KW-0378">Hydrolase</keyword>
<evidence type="ECO:0000256" key="2">
    <source>
        <dbReference type="ARBA" id="ARBA00033425"/>
    </source>
</evidence>
<dbReference type="NCBIfam" id="TIGR00256">
    <property type="entry name" value="D-aminoacyl-tRNA deacylase"/>
    <property type="match status" value="1"/>
</dbReference>